<protein>
    <submittedName>
        <fullName evidence="1">Uncharacterized protein</fullName>
    </submittedName>
</protein>
<name>A0ABV0HGL1_9ENTR</name>
<comment type="caution">
    <text evidence="1">The sequence shown here is derived from an EMBL/GenBank/DDBJ whole genome shotgun (WGS) entry which is preliminary data.</text>
</comment>
<proteinExistence type="predicted"/>
<organism evidence="1 2">
    <name type="scientific">Pseudocitrobacter cyperus</name>
    <dbReference type="NCBI Taxonomy" id="3112843"/>
    <lineage>
        <taxon>Bacteria</taxon>
        <taxon>Pseudomonadati</taxon>
        <taxon>Pseudomonadota</taxon>
        <taxon>Gammaproteobacteria</taxon>
        <taxon>Enterobacterales</taxon>
        <taxon>Enterobacteriaceae</taxon>
        <taxon>Pseudocitrobacter</taxon>
    </lineage>
</organism>
<dbReference type="EMBL" id="JAYMYY010000001">
    <property type="protein sequence ID" value="MEO3989428.1"/>
    <property type="molecule type" value="Genomic_DNA"/>
</dbReference>
<evidence type="ECO:0000313" key="1">
    <source>
        <dbReference type="EMBL" id="MEO3989428.1"/>
    </source>
</evidence>
<accession>A0ABV0HGL1</accession>
<sequence>MGSSLTNLAMRRVDTLSLSLIHGTSDDGQEACESYIYLNQVNTGIIVPVCWLEVAVLLEDGRYLLLATDENPFEQTLEILLIDLQEGVQERVGLFLIYHDGLLKNVCVYDSCLAFSYFNTEIWRLSVSQKKRCSFPFRGWLAMGGAAFRFHRYLHIMQVSRDSRGDIHDCGNV</sequence>
<evidence type="ECO:0000313" key="2">
    <source>
        <dbReference type="Proteomes" id="UP001444146"/>
    </source>
</evidence>
<reference evidence="1 2" key="1">
    <citation type="submission" date="2024-01" db="EMBL/GenBank/DDBJ databases">
        <title>Pseudocitrobacter sp. Endophytic strain Cyp-38L.</title>
        <authorList>
            <person name="Amer M.A."/>
            <person name="Hamed S.M."/>
        </authorList>
    </citation>
    <scope>NUCLEOTIDE SEQUENCE [LARGE SCALE GENOMIC DNA]</scope>
    <source>
        <strain evidence="1 2">Cyp38S</strain>
    </source>
</reference>
<keyword evidence="2" id="KW-1185">Reference proteome</keyword>
<dbReference type="Proteomes" id="UP001444146">
    <property type="component" value="Unassembled WGS sequence"/>
</dbReference>
<gene>
    <name evidence="1" type="ORF">VSR74_06255</name>
</gene>